<feature type="domain" description="N-acetyltransferase" evidence="1">
    <location>
        <begin position="28"/>
        <end position="185"/>
    </location>
</feature>
<proteinExistence type="predicted"/>
<organism evidence="2 3">
    <name type="scientific">Clostridium uliginosum</name>
    <dbReference type="NCBI Taxonomy" id="119641"/>
    <lineage>
        <taxon>Bacteria</taxon>
        <taxon>Bacillati</taxon>
        <taxon>Bacillota</taxon>
        <taxon>Clostridia</taxon>
        <taxon>Eubacteriales</taxon>
        <taxon>Clostridiaceae</taxon>
        <taxon>Clostridium</taxon>
    </lineage>
</organism>
<dbReference type="PROSITE" id="PS51186">
    <property type="entry name" value="GNAT"/>
    <property type="match status" value="1"/>
</dbReference>
<dbReference type="InterPro" id="IPR016181">
    <property type="entry name" value="Acyl_CoA_acyltransferase"/>
</dbReference>
<sequence length="186" mass="21239">MKTLINLKRQDGAKIDAEFKFLDEGYIDKIMELQEGIMNGIKDEQLYVPSNEEEFIDYINNNGKVIGCVTKDSDELIAVGVYRNLGYKKDNYGYDIELQGDELLKVGQIEATVVREDFRGNRLQKILCEHLEVIGKENKTPIMCATASPYNEHSLNTFKCLGYKIAKDKLKYGGLRRYVLVKDLGI</sequence>
<evidence type="ECO:0000313" key="2">
    <source>
        <dbReference type="EMBL" id="SFD14396.1"/>
    </source>
</evidence>
<dbReference type="Gene3D" id="3.40.630.30">
    <property type="match status" value="1"/>
</dbReference>
<protein>
    <submittedName>
        <fullName evidence="2">Acetyltransferase (GNAT) family protein</fullName>
    </submittedName>
</protein>
<dbReference type="GO" id="GO:0016747">
    <property type="term" value="F:acyltransferase activity, transferring groups other than amino-acyl groups"/>
    <property type="evidence" value="ECO:0007669"/>
    <property type="project" value="InterPro"/>
</dbReference>
<evidence type="ECO:0000259" key="1">
    <source>
        <dbReference type="PROSITE" id="PS51186"/>
    </source>
</evidence>
<reference evidence="2 3" key="1">
    <citation type="submission" date="2016-10" db="EMBL/GenBank/DDBJ databases">
        <authorList>
            <person name="de Groot N.N."/>
        </authorList>
    </citation>
    <scope>NUCLEOTIDE SEQUENCE [LARGE SCALE GENOMIC DNA]</scope>
    <source>
        <strain evidence="2 3">DSM 12992</strain>
    </source>
</reference>
<gene>
    <name evidence="2" type="ORF">SAMN05421842_12147</name>
</gene>
<dbReference type="OrthoDB" id="8750087at2"/>
<keyword evidence="2" id="KW-0808">Transferase</keyword>
<dbReference type="SUPFAM" id="SSF55729">
    <property type="entry name" value="Acyl-CoA N-acyltransferases (Nat)"/>
    <property type="match status" value="1"/>
</dbReference>
<dbReference type="InterPro" id="IPR000182">
    <property type="entry name" value="GNAT_dom"/>
</dbReference>
<dbReference type="Pfam" id="PF00583">
    <property type="entry name" value="Acetyltransf_1"/>
    <property type="match status" value="1"/>
</dbReference>
<dbReference type="Proteomes" id="UP000199263">
    <property type="component" value="Unassembled WGS sequence"/>
</dbReference>
<dbReference type="RefSeq" id="WP_090092578.1">
    <property type="nucleotide sequence ID" value="NZ_FOMG01000021.1"/>
</dbReference>
<evidence type="ECO:0000313" key="3">
    <source>
        <dbReference type="Proteomes" id="UP000199263"/>
    </source>
</evidence>
<keyword evidence="3" id="KW-1185">Reference proteome</keyword>
<dbReference type="AlphaFoldDB" id="A0A1I1PWX5"/>
<dbReference type="STRING" id="119641.SAMN05421842_12147"/>
<name>A0A1I1PWX5_9CLOT</name>
<accession>A0A1I1PWX5</accession>
<dbReference type="EMBL" id="FOMG01000021">
    <property type="protein sequence ID" value="SFD14396.1"/>
    <property type="molecule type" value="Genomic_DNA"/>
</dbReference>